<evidence type="ECO:0000313" key="2">
    <source>
        <dbReference type="Proteomes" id="UP001056255"/>
    </source>
</evidence>
<sequence length="65" mass="6932">MRSLIIVCMLGIVSGCTSYSTTLANEKGHTTDCHASGFGLISSMVAKSSYDECVKNAHARGFDEE</sequence>
<keyword evidence="2" id="KW-1185">Reference proteome</keyword>
<proteinExistence type="predicted"/>
<organism evidence="1 2">
    <name type="scientific">Grimontia kaedaensis</name>
    <dbReference type="NCBI Taxonomy" id="2872157"/>
    <lineage>
        <taxon>Bacteria</taxon>
        <taxon>Pseudomonadati</taxon>
        <taxon>Pseudomonadota</taxon>
        <taxon>Gammaproteobacteria</taxon>
        <taxon>Vibrionales</taxon>
        <taxon>Vibrionaceae</taxon>
        <taxon>Grimontia</taxon>
    </lineage>
</organism>
<accession>A0ABY4WXC1</accession>
<dbReference type="Proteomes" id="UP001056255">
    <property type="component" value="Chromosome I"/>
</dbReference>
<gene>
    <name evidence="1" type="ORF">K6Q96_06540</name>
</gene>
<name>A0ABY4WXC1_9GAMM</name>
<dbReference type="EMBL" id="CP082275">
    <property type="protein sequence ID" value="USH03648.1"/>
    <property type="molecule type" value="Genomic_DNA"/>
</dbReference>
<dbReference type="RefSeq" id="WP_251878820.1">
    <property type="nucleotide sequence ID" value="NZ_CP082275.1"/>
</dbReference>
<protein>
    <recommendedName>
        <fullName evidence="3">Lipoprotein</fullName>
    </recommendedName>
</protein>
<evidence type="ECO:0008006" key="3">
    <source>
        <dbReference type="Google" id="ProtNLM"/>
    </source>
</evidence>
<dbReference type="PROSITE" id="PS51257">
    <property type="entry name" value="PROKAR_LIPOPROTEIN"/>
    <property type="match status" value="1"/>
</dbReference>
<evidence type="ECO:0000313" key="1">
    <source>
        <dbReference type="EMBL" id="USH03648.1"/>
    </source>
</evidence>
<reference evidence="1" key="1">
    <citation type="submission" date="2021-08" db="EMBL/GenBank/DDBJ databases">
        <authorList>
            <person name="Sakaguchi M."/>
            <person name="Kikuchi T."/>
            <person name="Urbanczyk H."/>
        </authorList>
    </citation>
    <scope>NUCLEOTIDE SEQUENCE</scope>
    <source>
        <strain evidence="1">020920N</strain>
    </source>
</reference>